<name>A0A450WLB1_9GAMM</name>
<gene>
    <name evidence="1" type="ORF">BECKLPF1236A_GA0070988_101819</name>
</gene>
<evidence type="ECO:0000313" key="1">
    <source>
        <dbReference type="EMBL" id="VFK17837.1"/>
    </source>
</evidence>
<protein>
    <recommendedName>
        <fullName evidence="2">Group II intron, maturase-specific domain</fullName>
    </recommendedName>
</protein>
<accession>A0A450WLB1</accession>
<dbReference type="EMBL" id="CAADFM010000181">
    <property type="protein sequence ID" value="VFK17837.1"/>
    <property type="molecule type" value="Genomic_DNA"/>
</dbReference>
<reference evidence="1" key="1">
    <citation type="submission" date="2019-02" db="EMBL/GenBank/DDBJ databases">
        <authorList>
            <person name="Gruber-Vodicka R. H."/>
            <person name="Seah K. B. B."/>
        </authorList>
    </citation>
    <scope>NUCLEOTIDE SEQUENCE</scope>
    <source>
        <strain evidence="1">BECK_S312</strain>
    </source>
</reference>
<evidence type="ECO:0008006" key="2">
    <source>
        <dbReference type="Google" id="ProtNLM"/>
    </source>
</evidence>
<proteinExistence type="predicted"/>
<dbReference type="AlphaFoldDB" id="A0A450WLB1"/>
<sequence length="81" mass="9659">MLRRARARVKGHLNYYAITDNATRCNNFVYRATHILFKRLNRKSQRKAYNWDQFNQALKSVGCPRVRIRKDLNPFRSAEAC</sequence>
<organism evidence="1">
    <name type="scientific">Candidatus Kentrum sp. LPFa</name>
    <dbReference type="NCBI Taxonomy" id="2126335"/>
    <lineage>
        <taxon>Bacteria</taxon>
        <taxon>Pseudomonadati</taxon>
        <taxon>Pseudomonadota</taxon>
        <taxon>Gammaproteobacteria</taxon>
        <taxon>Candidatus Kentrum</taxon>
    </lineage>
</organism>